<dbReference type="STRING" id="1108045.GORHZ_141_00340"/>
<gene>
    <name evidence="2" type="ORF">GORHZ_141_00340</name>
</gene>
<dbReference type="Proteomes" id="UP000008363">
    <property type="component" value="Unassembled WGS sequence"/>
</dbReference>
<comment type="caution">
    <text evidence="2">The sequence shown here is derived from an EMBL/GenBank/DDBJ whole genome shotgun (WGS) entry which is preliminary data.</text>
</comment>
<evidence type="ECO:0000313" key="3">
    <source>
        <dbReference type="Proteomes" id="UP000008363"/>
    </source>
</evidence>
<protein>
    <recommendedName>
        <fullName evidence="1">ATPase BadF/BadG/BcrA/BcrD type domain-containing protein</fullName>
    </recommendedName>
</protein>
<dbReference type="InterPro" id="IPR052519">
    <property type="entry name" value="Euk-type_GlcNAc_Kinase"/>
</dbReference>
<dbReference type="Gene3D" id="3.30.420.40">
    <property type="match status" value="2"/>
</dbReference>
<organism evidence="2 3">
    <name type="scientific">Gordonia rhizosphera NBRC 16068</name>
    <dbReference type="NCBI Taxonomy" id="1108045"/>
    <lineage>
        <taxon>Bacteria</taxon>
        <taxon>Bacillati</taxon>
        <taxon>Actinomycetota</taxon>
        <taxon>Actinomycetes</taxon>
        <taxon>Mycobacteriales</taxon>
        <taxon>Gordoniaceae</taxon>
        <taxon>Gordonia</taxon>
    </lineage>
</organism>
<dbReference type="RefSeq" id="WP_006335401.1">
    <property type="nucleotide sequence ID" value="NZ_BAHC01000141.1"/>
</dbReference>
<name>K6WYM3_9ACTN</name>
<dbReference type="SUPFAM" id="SSF53067">
    <property type="entry name" value="Actin-like ATPase domain"/>
    <property type="match status" value="2"/>
</dbReference>
<reference evidence="2 3" key="1">
    <citation type="submission" date="2012-08" db="EMBL/GenBank/DDBJ databases">
        <title>Whole genome shotgun sequence of Gordonia rhizosphera NBRC 16068.</title>
        <authorList>
            <person name="Takarada H."/>
            <person name="Isaki S."/>
            <person name="Hosoyama A."/>
            <person name="Tsuchikane K."/>
            <person name="Katsumata H."/>
            <person name="Baba S."/>
            <person name="Ohji S."/>
            <person name="Yamazaki S."/>
            <person name="Fujita N."/>
        </authorList>
    </citation>
    <scope>NUCLEOTIDE SEQUENCE [LARGE SCALE GENOMIC DNA]</scope>
    <source>
        <strain evidence="2 3">NBRC 16068</strain>
    </source>
</reference>
<dbReference type="AlphaFoldDB" id="K6WYM3"/>
<dbReference type="PANTHER" id="PTHR43190">
    <property type="entry name" value="N-ACETYL-D-GLUCOSAMINE KINASE"/>
    <property type="match status" value="1"/>
</dbReference>
<dbReference type="CDD" id="cd24007">
    <property type="entry name" value="ASKHA_NBD_eukNAGK-like"/>
    <property type="match status" value="1"/>
</dbReference>
<sequence>MTTPETTGSHIMAFDIGGSKTHAVRTVDGEVVAEAVVGSANVSSVGDDEAGHQLDLAIERLGGPGEVRAACAGAAGVDTPDTVRRLHDLIADRLPCARVRIVHDSQLILAAAGLENGIALISGTGSVAWGRNGSRSVRAGGWGYLLGDEGSGYWVAREAVRRTLALADDGQPYGELGQLLAADCGLPDATELLNHFYTQTNRRYWAGRARVVFELANAGDPASRSIVDDAARALAALTGLVARRLDISGPVVLAGGLAVHQPLLADAVGTELAHLGLGEMRVLAVDPVRGAVALATQLLAECGHPTTTAAAHDQ</sequence>
<evidence type="ECO:0000313" key="2">
    <source>
        <dbReference type="EMBL" id="GAB91659.1"/>
    </source>
</evidence>
<proteinExistence type="predicted"/>
<dbReference type="OrthoDB" id="8701357at2"/>
<feature type="domain" description="ATPase BadF/BadG/BcrA/BcrD type" evidence="1">
    <location>
        <begin position="15"/>
        <end position="291"/>
    </location>
</feature>
<keyword evidence="3" id="KW-1185">Reference proteome</keyword>
<dbReference type="InterPro" id="IPR043129">
    <property type="entry name" value="ATPase_NBD"/>
</dbReference>
<dbReference type="eggNOG" id="COG2971">
    <property type="taxonomic scope" value="Bacteria"/>
</dbReference>
<dbReference type="EMBL" id="BAHC01000141">
    <property type="protein sequence ID" value="GAB91659.1"/>
    <property type="molecule type" value="Genomic_DNA"/>
</dbReference>
<dbReference type="PANTHER" id="PTHR43190:SF3">
    <property type="entry name" value="N-ACETYL-D-GLUCOSAMINE KINASE"/>
    <property type="match status" value="1"/>
</dbReference>
<evidence type="ECO:0000259" key="1">
    <source>
        <dbReference type="Pfam" id="PF01869"/>
    </source>
</evidence>
<dbReference type="Pfam" id="PF01869">
    <property type="entry name" value="BcrAD_BadFG"/>
    <property type="match status" value="1"/>
</dbReference>
<dbReference type="InterPro" id="IPR002731">
    <property type="entry name" value="ATPase_BadF"/>
</dbReference>
<accession>K6WYM3</accession>